<comment type="caution">
    <text evidence="3">The sequence shown here is derived from an EMBL/GenBank/DDBJ whole genome shotgun (WGS) entry which is preliminary data.</text>
</comment>
<dbReference type="InterPro" id="IPR036055">
    <property type="entry name" value="LDL_receptor-like_sf"/>
</dbReference>
<keyword evidence="4" id="KW-1185">Reference proteome</keyword>
<keyword evidence="1" id="KW-1015">Disulfide bond</keyword>
<protein>
    <submittedName>
        <fullName evidence="3">Uncharacterized protein</fullName>
    </submittedName>
</protein>
<dbReference type="Gene3D" id="4.10.400.10">
    <property type="entry name" value="Low-density Lipoprotein Receptor"/>
    <property type="match status" value="1"/>
</dbReference>
<name>A0AAW1DKD5_9HEMI</name>
<evidence type="ECO:0000313" key="4">
    <source>
        <dbReference type="Proteomes" id="UP001461498"/>
    </source>
</evidence>
<feature type="transmembrane region" description="Helical" evidence="2">
    <location>
        <begin position="43"/>
        <end position="68"/>
    </location>
</feature>
<dbReference type="Proteomes" id="UP001461498">
    <property type="component" value="Unassembled WGS sequence"/>
</dbReference>
<evidence type="ECO:0000256" key="1">
    <source>
        <dbReference type="ARBA" id="ARBA00023157"/>
    </source>
</evidence>
<evidence type="ECO:0000256" key="2">
    <source>
        <dbReference type="SAM" id="Phobius"/>
    </source>
</evidence>
<keyword evidence="2" id="KW-1133">Transmembrane helix</keyword>
<organism evidence="3 4">
    <name type="scientific">Rhynocoris fuscipes</name>
    <dbReference type="NCBI Taxonomy" id="488301"/>
    <lineage>
        <taxon>Eukaryota</taxon>
        <taxon>Metazoa</taxon>
        <taxon>Ecdysozoa</taxon>
        <taxon>Arthropoda</taxon>
        <taxon>Hexapoda</taxon>
        <taxon>Insecta</taxon>
        <taxon>Pterygota</taxon>
        <taxon>Neoptera</taxon>
        <taxon>Paraneoptera</taxon>
        <taxon>Hemiptera</taxon>
        <taxon>Heteroptera</taxon>
        <taxon>Panheteroptera</taxon>
        <taxon>Cimicomorpha</taxon>
        <taxon>Reduviidae</taxon>
        <taxon>Harpactorinae</taxon>
        <taxon>Harpactorini</taxon>
        <taxon>Rhynocoris</taxon>
    </lineage>
</organism>
<dbReference type="AlphaFoldDB" id="A0AAW1DKD5"/>
<reference evidence="3 4" key="1">
    <citation type="submission" date="2022-12" db="EMBL/GenBank/DDBJ databases">
        <title>Chromosome-level genome assembly of true bugs.</title>
        <authorList>
            <person name="Ma L."/>
            <person name="Li H."/>
        </authorList>
    </citation>
    <scope>NUCLEOTIDE SEQUENCE [LARGE SCALE GENOMIC DNA]</scope>
    <source>
        <strain evidence="3">Lab_2022b</strain>
    </source>
</reference>
<dbReference type="Pfam" id="PF00057">
    <property type="entry name" value="Ldl_recept_a"/>
    <property type="match status" value="1"/>
</dbReference>
<dbReference type="InterPro" id="IPR002172">
    <property type="entry name" value="LDrepeatLR_classA_rpt"/>
</dbReference>
<proteinExistence type="predicted"/>
<dbReference type="SUPFAM" id="SSF57424">
    <property type="entry name" value="LDL receptor-like module"/>
    <property type="match status" value="1"/>
</dbReference>
<dbReference type="CDD" id="cd00112">
    <property type="entry name" value="LDLa"/>
    <property type="match status" value="1"/>
</dbReference>
<keyword evidence="2" id="KW-0472">Membrane</keyword>
<keyword evidence="2" id="KW-0812">Transmembrane</keyword>
<accession>A0AAW1DKD5</accession>
<evidence type="ECO:0000313" key="3">
    <source>
        <dbReference type="EMBL" id="KAK9510160.1"/>
    </source>
</evidence>
<sequence length="92" mass="9930">MREFCIATDLVCDGINHCGDGSDETISSKCTRSEMGTILGMSVSLFVVAVVSGVLIICAFLVGLSVCFCRRAPHQHHNTNLPREYTNPIPSS</sequence>
<gene>
    <name evidence="3" type="ORF">O3M35_005002</name>
</gene>
<dbReference type="EMBL" id="JAPXFL010000002">
    <property type="protein sequence ID" value="KAK9510160.1"/>
    <property type="molecule type" value="Genomic_DNA"/>
</dbReference>